<evidence type="ECO:0000256" key="12">
    <source>
        <dbReference type="ARBA" id="ARBA00022777"/>
    </source>
</evidence>
<dbReference type="PANTHER" id="PTHR24346">
    <property type="entry name" value="MAP/MICROTUBULE AFFINITY-REGULATING KINASE"/>
    <property type="match status" value="1"/>
</dbReference>
<evidence type="ECO:0000256" key="14">
    <source>
        <dbReference type="ARBA" id="ARBA00023136"/>
    </source>
</evidence>
<proteinExistence type="inferred from homology"/>
<dbReference type="FunFam" id="3.30.310.80:FF:000001">
    <property type="entry name" value="Non-specific serine/threonine protein kinase"/>
    <property type="match status" value="1"/>
</dbReference>
<comment type="function">
    <text evidence="18">Serine/threonine-protein kinase. Involved in the specific phosphorylation of microtubule-associated proteins for MAP2 and MAP4. Phosphorylates the microtubule-associated protein MAPT/TAU. Phosphorylates CDC25C on 'Ser-216'. Regulates localization and activity of some histone deacetylases by mediating phosphorylation of HDAC7, promoting subsequent interaction between HDAC7 and 14-3-3 and export from the nucleus. Regulates localization and activity of MITF by mediating its phosphorylation, promoting subsequent interaction between MITF and 14-3-3 and retention in the cytosol. Negatively regulates the Hippo signaling pathway and antagonizes the phosphorylation of LATS1. Cooperates with DLG5 to inhibit the kinase activity of STK3/MST2 toward LATS1. Phosphorylates PKP2 and KSR1.</text>
</comment>
<evidence type="ECO:0000256" key="22">
    <source>
        <dbReference type="SAM" id="MobiDB-lite"/>
    </source>
</evidence>
<dbReference type="Pfam" id="PF00627">
    <property type="entry name" value="UBA"/>
    <property type="match status" value="1"/>
</dbReference>
<organism evidence="26 27">
    <name type="scientific">Hucho hucho</name>
    <name type="common">huchen</name>
    <dbReference type="NCBI Taxonomy" id="62062"/>
    <lineage>
        <taxon>Eukaryota</taxon>
        <taxon>Metazoa</taxon>
        <taxon>Chordata</taxon>
        <taxon>Craniata</taxon>
        <taxon>Vertebrata</taxon>
        <taxon>Euteleostomi</taxon>
        <taxon>Actinopterygii</taxon>
        <taxon>Neopterygii</taxon>
        <taxon>Teleostei</taxon>
        <taxon>Protacanthopterygii</taxon>
        <taxon>Salmoniformes</taxon>
        <taxon>Salmonidae</taxon>
        <taxon>Salmoninae</taxon>
        <taxon>Hucho</taxon>
    </lineage>
</organism>
<dbReference type="SUPFAM" id="SSF103243">
    <property type="entry name" value="KA1-like"/>
    <property type="match status" value="1"/>
</dbReference>
<feature type="compositionally biased region" description="Polar residues" evidence="22">
    <location>
        <begin position="501"/>
        <end position="532"/>
    </location>
</feature>
<dbReference type="PROSITE" id="PS00107">
    <property type="entry name" value="PROTEIN_KINASE_ATP"/>
    <property type="match status" value="1"/>
</dbReference>
<dbReference type="GO" id="GO:0035556">
    <property type="term" value="P:intracellular signal transduction"/>
    <property type="evidence" value="ECO:0007669"/>
    <property type="project" value="TreeGrafter"/>
</dbReference>
<comment type="subcellular location">
    <subcellularLocation>
        <location evidence="1">Cell membrane</location>
    </subcellularLocation>
    <subcellularLocation>
        <location evidence="2">Cell projection</location>
        <location evidence="2">Dendrite</location>
    </subcellularLocation>
    <subcellularLocation>
        <location evidence="3">Cytoplasm</location>
    </subcellularLocation>
</comment>
<evidence type="ECO:0000256" key="7">
    <source>
        <dbReference type="ARBA" id="ARBA00022490"/>
    </source>
</evidence>
<dbReference type="InterPro" id="IPR028375">
    <property type="entry name" value="KA1/Ssp2_C"/>
</dbReference>
<dbReference type="GO" id="GO:0005886">
    <property type="term" value="C:plasma membrane"/>
    <property type="evidence" value="ECO:0007669"/>
    <property type="project" value="UniProtKB-SubCell"/>
</dbReference>
<evidence type="ECO:0000256" key="5">
    <source>
        <dbReference type="ARBA" id="ARBA00012513"/>
    </source>
</evidence>
<dbReference type="InterPro" id="IPR001772">
    <property type="entry name" value="KA1_dom"/>
</dbReference>
<dbReference type="Gene3D" id="1.10.510.10">
    <property type="entry name" value="Transferase(Phosphotransferase) domain 1"/>
    <property type="match status" value="1"/>
</dbReference>
<feature type="compositionally biased region" description="Polar residues" evidence="22">
    <location>
        <begin position="454"/>
        <end position="473"/>
    </location>
</feature>
<evidence type="ECO:0000256" key="15">
    <source>
        <dbReference type="ARBA" id="ARBA00023273"/>
    </source>
</evidence>
<keyword evidence="9" id="KW-0597">Phosphoprotein</keyword>
<evidence type="ECO:0000259" key="23">
    <source>
        <dbReference type="PROSITE" id="PS50011"/>
    </source>
</evidence>
<protein>
    <recommendedName>
        <fullName evidence="20">MAP/microtubule affinity-regulating kinase 3</fullName>
        <ecNumber evidence="5">2.7.11.1</ecNumber>
    </recommendedName>
</protein>
<dbReference type="PROSITE" id="PS50011">
    <property type="entry name" value="PROTEIN_KINASE_DOM"/>
    <property type="match status" value="1"/>
</dbReference>
<evidence type="ECO:0000256" key="17">
    <source>
        <dbReference type="ARBA" id="ARBA00048679"/>
    </source>
</evidence>
<dbReference type="Proteomes" id="UP000314982">
    <property type="component" value="Unassembled WGS sequence"/>
</dbReference>
<evidence type="ECO:0000256" key="19">
    <source>
        <dbReference type="ARBA" id="ARBA00063680"/>
    </source>
</evidence>
<dbReference type="InterPro" id="IPR011009">
    <property type="entry name" value="Kinase-like_dom_sf"/>
</dbReference>
<dbReference type="CDD" id="cd14406">
    <property type="entry name" value="UBA_MARK2"/>
    <property type="match status" value="1"/>
</dbReference>
<dbReference type="PANTHER" id="PTHR24346:SF56">
    <property type="entry name" value="SERINE_THREONINE-PROTEIN KINASE MARK2"/>
    <property type="match status" value="1"/>
</dbReference>
<evidence type="ECO:0000256" key="4">
    <source>
        <dbReference type="ARBA" id="ARBA00006234"/>
    </source>
</evidence>
<feature type="binding site" evidence="21">
    <location>
        <position position="78"/>
    </location>
    <ligand>
        <name>ATP</name>
        <dbReference type="ChEBI" id="CHEBI:30616"/>
    </ligand>
</feature>
<comment type="catalytic activity">
    <reaction evidence="16">
        <text>L-threonyl-[protein] + ATP = O-phospho-L-threonyl-[protein] + ADP + H(+)</text>
        <dbReference type="Rhea" id="RHEA:46608"/>
        <dbReference type="Rhea" id="RHEA-COMP:11060"/>
        <dbReference type="Rhea" id="RHEA-COMP:11605"/>
        <dbReference type="ChEBI" id="CHEBI:15378"/>
        <dbReference type="ChEBI" id="CHEBI:30013"/>
        <dbReference type="ChEBI" id="CHEBI:30616"/>
        <dbReference type="ChEBI" id="CHEBI:61977"/>
        <dbReference type="ChEBI" id="CHEBI:456216"/>
        <dbReference type="EC" id="2.7.11.1"/>
    </reaction>
</comment>
<dbReference type="InterPro" id="IPR015940">
    <property type="entry name" value="UBA"/>
</dbReference>
<comment type="subunit">
    <text evidence="19">Interacts with MAPT/TAU. Interacts with DLG5 (via coiled-coil domain). Interacts with STK3/MST2 and STK4/MST1 in the presence of DLG5. Interacts with YWHAB, YWHAG, YWHAQ and YWHAZ. Interacts with PKP2 (via N-terminus). Interacts with CDC25C. Interacts with KSR1.</text>
</comment>
<feature type="region of interest" description="Disordered" evidence="22">
    <location>
        <begin position="600"/>
        <end position="633"/>
    </location>
</feature>
<keyword evidence="27" id="KW-1185">Reference proteome</keyword>
<accession>A0A4W5RH99</accession>
<keyword evidence="15" id="KW-0966">Cell projection</keyword>
<sequence>MSTRTPLLTIEHSSNQSHSESKAGGRPNMPRCRNSVATTPDEQPHIGNYRLLKTIGKGNFAKVKLARHVLTGKEVAVKIIDKTQLNSSSLQKLFREVRIMKLLNHPNIVKLFEVIETEKTLYLIMEYASGGEVFDYLVAHGRMKEKEARAKFRQIVSAVQYCHQKCIVHRDLKAENLLLDADMNIKIADFGFSNEFTMGNKLDTFCGSPPYAAPELFQGKKYDGPEVDVWSLGVILYTLVSGSLPFDGQNLKELRERVLRGKYRIPFYMSTDCENLLKKFLILNPTKRGSLEQIMKDRWMNVGHEEEELKPFIEPQPDYKDPKRTDIMLQMGYSAEEIQDSLVNQKYNEVMATYLLLDYRNSEMDECISLSMKPRPGSDLTNSNAQSPSHKVQRSTSSNQKPRRATDAGSSASKRSQGDNKHTAEDYGRKGSGTGSSTKVPPSPLATADRKRSTPTPSTNSVLSTGTSRSRNSPVPERATLGVQNGMDSTAPLRVPVASPSAHNVSSSTATDRSNFPRNVATRSTFSAGQQRATRDQHASTYNGPPASPSLSYGNSQARRAGGTGIFSKFTSKFVRRNLSFRFPRRPMLTTAGKLEKVTLGSAGDENKDSLSSTSTVPSTTTPGLTSKDNKPRSLRFTWSMKTTSSMEPNEMMKEIRKVLDSNSCEYELRECYMLLCMSGNPARDDFVEWEMEVCKLPRLSLNGVRFKRISGTSIAFKNIASKVANELKL</sequence>
<dbReference type="InterPro" id="IPR008271">
    <property type="entry name" value="Ser/Thr_kinase_AS"/>
</dbReference>
<dbReference type="GO" id="GO:0005737">
    <property type="term" value="C:cytoplasm"/>
    <property type="evidence" value="ECO:0007669"/>
    <property type="project" value="UniProtKB-SubCell"/>
</dbReference>
<keyword evidence="10" id="KW-0808">Transferase</keyword>
<dbReference type="AlphaFoldDB" id="A0A4W5RH99"/>
<evidence type="ECO:0000256" key="21">
    <source>
        <dbReference type="PROSITE-ProRule" id="PRU10141"/>
    </source>
</evidence>
<feature type="domain" description="UBA" evidence="24">
    <location>
        <begin position="319"/>
        <end position="358"/>
    </location>
</feature>
<evidence type="ECO:0000256" key="20">
    <source>
        <dbReference type="ARBA" id="ARBA00071529"/>
    </source>
</evidence>
<keyword evidence="11 21" id="KW-0547">Nucleotide-binding</keyword>
<dbReference type="Gene3D" id="3.30.200.20">
    <property type="entry name" value="Phosphorylase Kinase, domain 1"/>
    <property type="match status" value="1"/>
</dbReference>
<reference evidence="26" key="3">
    <citation type="submission" date="2025-09" db="UniProtKB">
        <authorList>
            <consortium name="Ensembl"/>
        </authorList>
    </citation>
    <scope>IDENTIFICATION</scope>
</reference>
<evidence type="ECO:0000313" key="27">
    <source>
        <dbReference type="Proteomes" id="UP000314982"/>
    </source>
</evidence>
<feature type="compositionally biased region" description="Low complexity" evidence="22">
    <location>
        <begin position="610"/>
        <end position="627"/>
    </location>
</feature>
<reference evidence="27" key="1">
    <citation type="submission" date="2018-06" db="EMBL/GenBank/DDBJ databases">
        <title>Genome assembly of Danube salmon.</title>
        <authorList>
            <person name="Macqueen D.J."/>
            <person name="Gundappa M.K."/>
        </authorList>
    </citation>
    <scope>NUCLEOTIDE SEQUENCE [LARGE SCALE GENOMIC DNA]</scope>
</reference>
<dbReference type="InterPro" id="IPR000719">
    <property type="entry name" value="Prot_kinase_dom"/>
</dbReference>
<dbReference type="SMART" id="SM00220">
    <property type="entry name" value="S_TKc"/>
    <property type="match status" value="1"/>
</dbReference>
<feature type="compositionally biased region" description="Polar residues" evidence="22">
    <location>
        <begin position="379"/>
        <end position="400"/>
    </location>
</feature>
<evidence type="ECO:0000256" key="8">
    <source>
        <dbReference type="ARBA" id="ARBA00022527"/>
    </source>
</evidence>
<dbReference type="GO" id="GO:0030425">
    <property type="term" value="C:dendrite"/>
    <property type="evidence" value="ECO:0007669"/>
    <property type="project" value="UniProtKB-SubCell"/>
</dbReference>
<dbReference type="InterPro" id="IPR049508">
    <property type="entry name" value="MARK1-4_cat"/>
</dbReference>
<dbReference type="CDD" id="cd14072">
    <property type="entry name" value="STKc_MARK"/>
    <property type="match status" value="1"/>
</dbReference>
<evidence type="ECO:0000256" key="11">
    <source>
        <dbReference type="ARBA" id="ARBA00022741"/>
    </source>
</evidence>
<evidence type="ECO:0000256" key="6">
    <source>
        <dbReference type="ARBA" id="ARBA00022475"/>
    </source>
</evidence>
<dbReference type="Ensembl" id="ENSHHUT00000086325.1">
    <property type="protein sequence ID" value="ENSHHUP00000083694.1"/>
    <property type="gene ID" value="ENSHHUG00000048137.1"/>
</dbReference>
<dbReference type="GO" id="GO:0106310">
    <property type="term" value="F:protein serine kinase activity"/>
    <property type="evidence" value="ECO:0007669"/>
    <property type="project" value="RHEA"/>
</dbReference>
<dbReference type="FunFam" id="1.10.510.10:FF:001032">
    <property type="entry name" value="KP78b, isoform A"/>
    <property type="match status" value="1"/>
</dbReference>
<dbReference type="InterPro" id="IPR017441">
    <property type="entry name" value="Protein_kinase_ATP_BS"/>
</dbReference>
<feature type="region of interest" description="Disordered" evidence="22">
    <location>
        <begin position="370"/>
        <end position="559"/>
    </location>
</feature>
<evidence type="ECO:0000256" key="13">
    <source>
        <dbReference type="ARBA" id="ARBA00022840"/>
    </source>
</evidence>
<dbReference type="Gene3D" id="1.10.8.10">
    <property type="entry name" value="DNA helicase RuvA subunit, C-terminal domain"/>
    <property type="match status" value="1"/>
</dbReference>
<dbReference type="PROSITE" id="PS50032">
    <property type="entry name" value="KA1"/>
    <property type="match status" value="1"/>
</dbReference>
<feature type="compositionally biased region" description="Polar residues" evidence="22">
    <location>
        <begin position="539"/>
        <end position="558"/>
    </location>
</feature>
<dbReference type="FunFam" id="1.10.8.10:FF:000005">
    <property type="entry name" value="Non-specific serine/threonine protein kinase"/>
    <property type="match status" value="1"/>
</dbReference>
<dbReference type="FunFam" id="3.30.200.20:FF:000003">
    <property type="entry name" value="Non-specific serine/threonine protein kinase"/>
    <property type="match status" value="1"/>
</dbReference>
<dbReference type="Pfam" id="PF00069">
    <property type="entry name" value="Pkinase"/>
    <property type="match status" value="1"/>
</dbReference>
<dbReference type="PROSITE" id="PS50030">
    <property type="entry name" value="UBA"/>
    <property type="match status" value="1"/>
</dbReference>
<dbReference type="Gene3D" id="3.30.310.80">
    <property type="entry name" value="Kinase associated domain 1, KA1"/>
    <property type="match status" value="1"/>
</dbReference>
<dbReference type="GeneTree" id="ENSGT00940000155031"/>
<dbReference type="SUPFAM" id="SSF56112">
    <property type="entry name" value="Protein kinase-like (PK-like)"/>
    <property type="match status" value="1"/>
</dbReference>
<evidence type="ECO:0000259" key="25">
    <source>
        <dbReference type="PROSITE" id="PS50032"/>
    </source>
</evidence>
<evidence type="ECO:0000256" key="2">
    <source>
        <dbReference type="ARBA" id="ARBA00004279"/>
    </source>
</evidence>
<feature type="region of interest" description="Disordered" evidence="22">
    <location>
        <begin position="1"/>
        <end position="43"/>
    </location>
</feature>
<evidence type="ECO:0000256" key="9">
    <source>
        <dbReference type="ARBA" id="ARBA00022553"/>
    </source>
</evidence>
<keyword evidence="8" id="KW-0723">Serine/threonine-protein kinase</keyword>
<dbReference type="SMART" id="SM00165">
    <property type="entry name" value="UBA"/>
    <property type="match status" value="1"/>
</dbReference>
<evidence type="ECO:0000256" key="3">
    <source>
        <dbReference type="ARBA" id="ARBA00004496"/>
    </source>
</evidence>
<evidence type="ECO:0000256" key="18">
    <source>
        <dbReference type="ARBA" id="ARBA00054424"/>
    </source>
</evidence>
<dbReference type="EC" id="2.7.11.1" evidence="5"/>
<dbReference type="GO" id="GO:0050321">
    <property type="term" value="F:tau-protein kinase activity"/>
    <property type="evidence" value="ECO:0007669"/>
    <property type="project" value="TreeGrafter"/>
</dbReference>
<keyword evidence="6" id="KW-1003">Cell membrane</keyword>
<evidence type="ECO:0000256" key="16">
    <source>
        <dbReference type="ARBA" id="ARBA00047899"/>
    </source>
</evidence>
<reference evidence="26" key="2">
    <citation type="submission" date="2025-08" db="UniProtKB">
        <authorList>
            <consortium name="Ensembl"/>
        </authorList>
    </citation>
    <scope>IDENTIFICATION</scope>
</reference>
<keyword evidence="7" id="KW-0963">Cytoplasm</keyword>
<keyword evidence="14" id="KW-0472">Membrane</keyword>
<evidence type="ECO:0000256" key="1">
    <source>
        <dbReference type="ARBA" id="ARBA00004236"/>
    </source>
</evidence>
<name>A0A4W5RH99_9TELE</name>
<feature type="domain" description="KA1" evidence="25">
    <location>
        <begin position="681"/>
        <end position="730"/>
    </location>
</feature>
<dbReference type="Pfam" id="PF02149">
    <property type="entry name" value="KA1"/>
    <property type="match status" value="1"/>
</dbReference>
<keyword evidence="13 21" id="KW-0067">ATP-binding</keyword>
<evidence type="ECO:0000259" key="24">
    <source>
        <dbReference type="PROSITE" id="PS50030"/>
    </source>
</evidence>
<evidence type="ECO:0000313" key="26">
    <source>
        <dbReference type="Ensembl" id="ENSHHUP00000083694.1"/>
    </source>
</evidence>
<dbReference type="GO" id="GO:0005524">
    <property type="term" value="F:ATP binding"/>
    <property type="evidence" value="ECO:0007669"/>
    <property type="project" value="UniProtKB-UniRule"/>
</dbReference>
<dbReference type="GO" id="GO:0000226">
    <property type="term" value="P:microtubule cytoskeleton organization"/>
    <property type="evidence" value="ECO:0007669"/>
    <property type="project" value="TreeGrafter"/>
</dbReference>
<keyword evidence="12" id="KW-0418">Kinase</keyword>
<feature type="compositionally biased region" description="Polar residues" evidence="22">
    <location>
        <begin position="1"/>
        <end position="18"/>
    </location>
</feature>
<comment type="catalytic activity">
    <reaction evidence="17">
        <text>L-seryl-[protein] + ATP = O-phospho-L-seryl-[protein] + ADP + H(+)</text>
        <dbReference type="Rhea" id="RHEA:17989"/>
        <dbReference type="Rhea" id="RHEA-COMP:9863"/>
        <dbReference type="Rhea" id="RHEA-COMP:11604"/>
        <dbReference type="ChEBI" id="CHEBI:15378"/>
        <dbReference type="ChEBI" id="CHEBI:29999"/>
        <dbReference type="ChEBI" id="CHEBI:30616"/>
        <dbReference type="ChEBI" id="CHEBI:83421"/>
        <dbReference type="ChEBI" id="CHEBI:456216"/>
        <dbReference type="EC" id="2.7.11.1"/>
    </reaction>
</comment>
<evidence type="ECO:0000256" key="10">
    <source>
        <dbReference type="ARBA" id="ARBA00022679"/>
    </source>
</evidence>
<feature type="domain" description="Protein kinase" evidence="23">
    <location>
        <begin position="49"/>
        <end position="300"/>
    </location>
</feature>
<comment type="similarity">
    <text evidence="4">Belongs to the protein kinase superfamily. CAMK Ser/Thr protein kinase family. SNF1 subfamily.</text>
</comment>
<dbReference type="PROSITE" id="PS00108">
    <property type="entry name" value="PROTEIN_KINASE_ST"/>
    <property type="match status" value="1"/>
</dbReference>
<feature type="compositionally biased region" description="Basic and acidic residues" evidence="22">
    <location>
        <begin position="416"/>
        <end position="429"/>
    </location>
</feature>